<proteinExistence type="inferred from homology"/>
<dbReference type="InterPro" id="IPR001087">
    <property type="entry name" value="GDSL"/>
</dbReference>
<comment type="similarity">
    <text evidence="1">Belongs to the 'GDSL' lipolytic enzyme family.</text>
</comment>
<dbReference type="PANTHER" id="PTHR22835:SF532">
    <property type="entry name" value="SERINE-RICH ADHESIN FOR PLATELETS-LIKE ISOFORM X1"/>
    <property type="match status" value="1"/>
</dbReference>
<protein>
    <submittedName>
        <fullName evidence="4">GDSL esterase/lipase</fullName>
    </submittedName>
</protein>
<evidence type="ECO:0000256" key="1">
    <source>
        <dbReference type="ARBA" id="ARBA00008668"/>
    </source>
</evidence>
<comment type="caution">
    <text evidence="4">The sequence shown here is derived from an EMBL/GenBank/DDBJ whole genome shotgun (WGS) entry which is preliminary data.</text>
</comment>
<evidence type="ECO:0000256" key="3">
    <source>
        <dbReference type="SAM" id="Phobius"/>
    </source>
</evidence>
<evidence type="ECO:0000256" key="2">
    <source>
        <dbReference type="ARBA" id="ARBA00023180"/>
    </source>
</evidence>
<dbReference type="OrthoDB" id="1600564at2759"/>
<dbReference type="AlphaFoldDB" id="A0A5B6VGY0"/>
<reference evidence="5" key="1">
    <citation type="journal article" date="2019" name="Plant Biotechnol. J.">
        <title>Genome sequencing of the Australian wild diploid species Gossypium australe highlights disease resistance and delayed gland morphogenesis.</title>
        <authorList>
            <person name="Cai Y."/>
            <person name="Cai X."/>
            <person name="Wang Q."/>
            <person name="Wang P."/>
            <person name="Zhang Y."/>
            <person name="Cai C."/>
            <person name="Xu Y."/>
            <person name="Wang K."/>
            <person name="Zhou Z."/>
            <person name="Wang C."/>
            <person name="Geng S."/>
            <person name="Li B."/>
            <person name="Dong Q."/>
            <person name="Hou Y."/>
            <person name="Wang H."/>
            <person name="Ai P."/>
            <person name="Liu Z."/>
            <person name="Yi F."/>
            <person name="Sun M."/>
            <person name="An G."/>
            <person name="Cheng J."/>
            <person name="Zhang Y."/>
            <person name="Shi Q."/>
            <person name="Xie Y."/>
            <person name="Shi X."/>
            <person name="Chang Y."/>
            <person name="Huang F."/>
            <person name="Chen Y."/>
            <person name="Hong S."/>
            <person name="Mi L."/>
            <person name="Sun Q."/>
            <person name="Zhang L."/>
            <person name="Zhou B."/>
            <person name="Peng R."/>
            <person name="Zhang X."/>
            <person name="Liu F."/>
        </authorList>
    </citation>
    <scope>NUCLEOTIDE SEQUENCE [LARGE SCALE GENOMIC DNA]</scope>
    <source>
        <strain evidence="5">cv. PA1801</strain>
    </source>
</reference>
<dbReference type="Proteomes" id="UP000325315">
    <property type="component" value="Unassembled WGS sequence"/>
</dbReference>
<organism evidence="4 5">
    <name type="scientific">Gossypium australe</name>
    <dbReference type="NCBI Taxonomy" id="47621"/>
    <lineage>
        <taxon>Eukaryota</taxon>
        <taxon>Viridiplantae</taxon>
        <taxon>Streptophyta</taxon>
        <taxon>Embryophyta</taxon>
        <taxon>Tracheophyta</taxon>
        <taxon>Spermatophyta</taxon>
        <taxon>Magnoliopsida</taxon>
        <taxon>eudicotyledons</taxon>
        <taxon>Gunneridae</taxon>
        <taxon>Pentapetalae</taxon>
        <taxon>rosids</taxon>
        <taxon>malvids</taxon>
        <taxon>Malvales</taxon>
        <taxon>Malvaceae</taxon>
        <taxon>Malvoideae</taxon>
        <taxon>Gossypium</taxon>
    </lineage>
</organism>
<dbReference type="EMBL" id="SMMG02000006">
    <property type="protein sequence ID" value="KAA3468415.1"/>
    <property type="molecule type" value="Genomic_DNA"/>
</dbReference>
<dbReference type="Gene3D" id="3.40.50.1110">
    <property type="entry name" value="SGNH hydrolase"/>
    <property type="match status" value="1"/>
</dbReference>
<dbReference type="Pfam" id="PF00657">
    <property type="entry name" value="Lipase_GDSL"/>
    <property type="match status" value="1"/>
</dbReference>
<accession>A0A5B6VGY0</accession>
<keyword evidence="3" id="KW-1133">Transmembrane helix</keyword>
<keyword evidence="2" id="KW-0325">Glycoprotein</keyword>
<gene>
    <name evidence="4" type="ORF">EPI10_014310</name>
</gene>
<name>A0A5B6VGY0_9ROSI</name>
<keyword evidence="3" id="KW-0812">Transmembrane</keyword>
<dbReference type="GO" id="GO:0016788">
    <property type="term" value="F:hydrolase activity, acting on ester bonds"/>
    <property type="evidence" value="ECO:0007669"/>
    <property type="project" value="InterPro"/>
</dbReference>
<evidence type="ECO:0000313" key="4">
    <source>
        <dbReference type="EMBL" id="KAA3468415.1"/>
    </source>
</evidence>
<keyword evidence="3" id="KW-0472">Membrane</keyword>
<evidence type="ECO:0000313" key="5">
    <source>
        <dbReference type="Proteomes" id="UP000325315"/>
    </source>
</evidence>
<keyword evidence="5" id="KW-1185">Reference proteome</keyword>
<sequence length="415" mass="46924">MVSKNHFHVIIAFIFISLPFSSIALHVVTPIKEFKILPSTDPSSSHFNSINIKGHYSTKTNSNGCFNKIYAFGDSYTDTGNAQLLNSSKNLKKGQEKPNNGWLLIDFVRDALNISSLPPYKSINANFSSGVNFAMAGATVFTEEFLSQHKINSTLMWKDGYHSFQTQIEWYNKFVSDIACKGKNNESCKADMENSLFWVGEIGIDDYVRALRSKVSLRWIKDMAMAHTSRLLAGRGRISFILLQTLLDSGAKYIVVEGLPALGCYPFAKSSRHFVKDDMNCNAKINRVTKAHNHDLQDMLEGFRRRKGANVSISYADYFDAYKVITGNLNKFGFEDAVKACCGYHRNKILNFSFKNLCGMPGAETCRDPDSYIHWDGIHLTEAMYRQLSEFFLHGNFCKPSFIHLIRVKKGLLRA</sequence>
<dbReference type="InterPro" id="IPR036514">
    <property type="entry name" value="SGNH_hydro_sf"/>
</dbReference>
<feature type="transmembrane region" description="Helical" evidence="3">
    <location>
        <begin position="6"/>
        <end position="28"/>
    </location>
</feature>
<dbReference type="PANTHER" id="PTHR22835">
    <property type="entry name" value="ZINC FINGER FYVE DOMAIN CONTAINING PROTEIN"/>
    <property type="match status" value="1"/>
</dbReference>